<keyword evidence="7" id="KW-0106">Calcium</keyword>
<dbReference type="PANTHER" id="PTHR45628">
    <property type="entry name" value="VOLTAGE-DEPENDENT CALCIUM CHANNEL TYPE A SUBUNIT ALPHA-1"/>
    <property type="match status" value="1"/>
</dbReference>
<keyword evidence="5" id="KW-0107">Calcium channel</keyword>
<feature type="compositionally biased region" description="Basic and acidic residues" evidence="16">
    <location>
        <begin position="30"/>
        <end position="41"/>
    </location>
</feature>
<evidence type="ECO:0000256" key="3">
    <source>
        <dbReference type="ARBA" id="ARBA00022475"/>
    </source>
</evidence>
<keyword evidence="3" id="KW-1003">Cell membrane</keyword>
<dbReference type="Gene3D" id="1.20.120.350">
    <property type="entry name" value="Voltage-gated potassium channels. Chain C"/>
    <property type="match status" value="4"/>
</dbReference>
<keyword evidence="11 17" id="KW-0472">Membrane</keyword>
<proteinExistence type="inferred from homology"/>
<comment type="caution">
    <text evidence="19">The sequence shown here is derived from an EMBL/GenBank/DDBJ whole genome shotgun (WGS) entry which is preliminary data.</text>
</comment>
<feature type="transmembrane region" description="Helical" evidence="17">
    <location>
        <begin position="1152"/>
        <end position="1172"/>
    </location>
</feature>
<dbReference type="SUPFAM" id="SSF81324">
    <property type="entry name" value="Voltage-gated potassium channels"/>
    <property type="match status" value="4"/>
</dbReference>
<feature type="domain" description="Ion transport" evidence="18">
    <location>
        <begin position="634"/>
        <end position="865"/>
    </location>
</feature>
<evidence type="ECO:0000256" key="7">
    <source>
        <dbReference type="ARBA" id="ARBA00022837"/>
    </source>
</evidence>
<dbReference type="Gene3D" id="1.10.287.70">
    <property type="match status" value="4"/>
</dbReference>
<feature type="domain" description="Ion transport" evidence="18">
    <location>
        <begin position="1073"/>
        <end position="1359"/>
    </location>
</feature>
<feature type="transmembrane region" description="Helical" evidence="17">
    <location>
        <begin position="1119"/>
        <end position="1140"/>
    </location>
</feature>
<keyword evidence="4" id="KW-0109">Calcium transport</keyword>
<feature type="compositionally biased region" description="Polar residues" evidence="16">
    <location>
        <begin position="926"/>
        <end position="943"/>
    </location>
</feature>
<dbReference type="FunFam" id="1.10.287.70:FF:000093">
    <property type="entry name" value="Calcium channel subunit Cch1"/>
    <property type="match status" value="1"/>
</dbReference>
<evidence type="ECO:0000256" key="13">
    <source>
        <dbReference type="ARBA" id="ARBA00023303"/>
    </source>
</evidence>
<evidence type="ECO:0000256" key="14">
    <source>
        <dbReference type="ARBA" id="ARBA00061395"/>
    </source>
</evidence>
<feature type="transmembrane region" description="Helical" evidence="17">
    <location>
        <begin position="146"/>
        <end position="164"/>
    </location>
</feature>
<keyword evidence="9 17" id="KW-1133">Transmembrane helix</keyword>
<feature type="transmembrane region" description="Helical" evidence="17">
    <location>
        <begin position="631"/>
        <end position="652"/>
    </location>
</feature>
<dbReference type="Pfam" id="PF00520">
    <property type="entry name" value="Ion_trans"/>
    <property type="match status" value="4"/>
</dbReference>
<feature type="transmembrane region" description="Helical" evidence="17">
    <location>
        <begin position="76"/>
        <end position="97"/>
    </location>
</feature>
<dbReference type="OMA" id="TLFIAWN"/>
<dbReference type="RefSeq" id="XP_007772104.1">
    <property type="nucleotide sequence ID" value="XM_007773914.1"/>
</dbReference>
<feature type="transmembrane region" description="Helical" evidence="17">
    <location>
        <begin position="1443"/>
        <end position="1462"/>
    </location>
</feature>
<dbReference type="Proteomes" id="UP000053558">
    <property type="component" value="Unassembled WGS sequence"/>
</dbReference>
<feature type="region of interest" description="Disordered" evidence="16">
    <location>
        <begin position="1859"/>
        <end position="1976"/>
    </location>
</feature>
<evidence type="ECO:0000259" key="18">
    <source>
        <dbReference type="Pfam" id="PF00520"/>
    </source>
</evidence>
<feature type="transmembrane region" description="Helical" evidence="17">
    <location>
        <begin position="1527"/>
        <end position="1554"/>
    </location>
</feature>
<name>A0A5M3MFH6_CONPW</name>
<protein>
    <recommendedName>
        <fullName evidence="15">Calcium-channel protein CCH1</fullName>
    </recommendedName>
</protein>
<feature type="transmembrane region" description="Helical" evidence="17">
    <location>
        <begin position="1078"/>
        <end position="1099"/>
    </location>
</feature>
<accession>A0A5M3MFH6</accession>
<dbReference type="GO" id="GO:0005891">
    <property type="term" value="C:voltage-gated calcium channel complex"/>
    <property type="evidence" value="ECO:0007669"/>
    <property type="project" value="TreeGrafter"/>
</dbReference>
<feature type="transmembrane region" description="Helical" evidence="17">
    <location>
        <begin position="1409"/>
        <end position="1431"/>
    </location>
</feature>
<feature type="domain" description="Ion transport" evidence="18">
    <location>
        <begin position="1408"/>
        <end position="1657"/>
    </location>
</feature>
<feature type="transmembrane region" description="Helical" evidence="17">
    <location>
        <begin position="118"/>
        <end position="140"/>
    </location>
</feature>
<dbReference type="PANTHER" id="PTHR45628:SF7">
    <property type="entry name" value="VOLTAGE-DEPENDENT CALCIUM CHANNEL TYPE A SUBUNIT ALPHA-1"/>
    <property type="match status" value="1"/>
</dbReference>
<evidence type="ECO:0000256" key="6">
    <source>
        <dbReference type="ARBA" id="ARBA00022692"/>
    </source>
</evidence>
<reference evidence="20" key="1">
    <citation type="journal article" date="2012" name="Science">
        <title>The Paleozoic origin of enzymatic lignin decomposition reconstructed from 31 fungal genomes.</title>
        <authorList>
            <person name="Floudas D."/>
            <person name="Binder M."/>
            <person name="Riley R."/>
            <person name="Barry K."/>
            <person name="Blanchette R.A."/>
            <person name="Henrissat B."/>
            <person name="Martinez A.T."/>
            <person name="Otillar R."/>
            <person name="Spatafora J.W."/>
            <person name="Yadav J.S."/>
            <person name="Aerts A."/>
            <person name="Benoit I."/>
            <person name="Boyd A."/>
            <person name="Carlson A."/>
            <person name="Copeland A."/>
            <person name="Coutinho P.M."/>
            <person name="de Vries R.P."/>
            <person name="Ferreira P."/>
            <person name="Findley K."/>
            <person name="Foster B."/>
            <person name="Gaskell J."/>
            <person name="Glotzer D."/>
            <person name="Gorecki P."/>
            <person name="Heitman J."/>
            <person name="Hesse C."/>
            <person name="Hori C."/>
            <person name="Igarashi K."/>
            <person name="Jurgens J.A."/>
            <person name="Kallen N."/>
            <person name="Kersten P."/>
            <person name="Kohler A."/>
            <person name="Kuees U."/>
            <person name="Kumar T.K.A."/>
            <person name="Kuo A."/>
            <person name="LaButti K."/>
            <person name="Larrondo L.F."/>
            <person name="Lindquist E."/>
            <person name="Ling A."/>
            <person name="Lombard V."/>
            <person name="Lucas S."/>
            <person name="Lundell T."/>
            <person name="Martin R."/>
            <person name="McLaughlin D.J."/>
            <person name="Morgenstern I."/>
            <person name="Morin E."/>
            <person name="Murat C."/>
            <person name="Nagy L.G."/>
            <person name="Nolan M."/>
            <person name="Ohm R.A."/>
            <person name="Patyshakuliyeva A."/>
            <person name="Rokas A."/>
            <person name="Ruiz-Duenas F.J."/>
            <person name="Sabat G."/>
            <person name="Salamov A."/>
            <person name="Samejima M."/>
            <person name="Schmutz J."/>
            <person name="Slot J.C."/>
            <person name="St John F."/>
            <person name="Stenlid J."/>
            <person name="Sun H."/>
            <person name="Sun S."/>
            <person name="Syed K."/>
            <person name="Tsang A."/>
            <person name="Wiebenga A."/>
            <person name="Young D."/>
            <person name="Pisabarro A."/>
            <person name="Eastwood D.C."/>
            <person name="Martin F."/>
            <person name="Cullen D."/>
            <person name="Grigoriev I.V."/>
            <person name="Hibbett D.S."/>
        </authorList>
    </citation>
    <scope>NUCLEOTIDE SEQUENCE [LARGE SCALE GENOMIC DNA]</scope>
    <source>
        <strain evidence="20">RWD-64-598 SS2</strain>
    </source>
</reference>
<dbReference type="OrthoDB" id="416585at2759"/>
<gene>
    <name evidence="19" type="ORF">CONPUDRAFT_167813</name>
</gene>
<feature type="region of interest" description="Disordered" evidence="16">
    <location>
        <begin position="1"/>
        <end position="43"/>
    </location>
</feature>
<comment type="similarity">
    <text evidence="14">Belongs to the calcium channel alpha-1 subunit (TC 1.A.1.11) family.</text>
</comment>
<dbReference type="GeneID" id="19205866"/>
<feature type="transmembrane region" description="Helical" evidence="17">
    <location>
        <begin position="425"/>
        <end position="445"/>
    </location>
</feature>
<evidence type="ECO:0000256" key="4">
    <source>
        <dbReference type="ARBA" id="ARBA00022568"/>
    </source>
</evidence>
<evidence type="ECO:0000256" key="2">
    <source>
        <dbReference type="ARBA" id="ARBA00022448"/>
    </source>
</evidence>
<evidence type="ECO:0000313" key="20">
    <source>
        <dbReference type="Proteomes" id="UP000053558"/>
    </source>
</evidence>
<feature type="region of interest" description="Disordered" evidence="16">
    <location>
        <begin position="926"/>
        <end position="951"/>
    </location>
</feature>
<dbReference type="InterPro" id="IPR005821">
    <property type="entry name" value="Ion_trans_dom"/>
</dbReference>
<evidence type="ECO:0000256" key="1">
    <source>
        <dbReference type="ARBA" id="ARBA00004651"/>
    </source>
</evidence>
<dbReference type="KEGG" id="cput:CONPUDRAFT_167813"/>
<keyword evidence="6 17" id="KW-0812">Transmembrane</keyword>
<comment type="subcellular location">
    <subcellularLocation>
        <location evidence="1">Cell membrane</location>
        <topology evidence="1">Multi-pass membrane protein</topology>
    </subcellularLocation>
</comment>
<feature type="transmembrane region" description="Helical" evidence="17">
    <location>
        <begin position="1215"/>
        <end position="1238"/>
    </location>
</feature>
<feature type="transmembrane region" description="Helical" evidence="17">
    <location>
        <begin position="1474"/>
        <end position="1492"/>
    </location>
</feature>
<evidence type="ECO:0000313" key="19">
    <source>
        <dbReference type="EMBL" id="EIW77746.1"/>
    </source>
</evidence>
<feature type="transmembrane region" description="Helical" evidence="17">
    <location>
        <begin position="826"/>
        <end position="847"/>
    </location>
</feature>
<feature type="transmembrane region" description="Helical" evidence="17">
    <location>
        <begin position="554"/>
        <end position="580"/>
    </location>
</feature>
<keyword evidence="8" id="KW-0851">Voltage-gated channel</keyword>
<keyword evidence="10" id="KW-0406">Ion transport</keyword>
<dbReference type="InterPro" id="IPR027359">
    <property type="entry name" value="Volt_channel_dom_sf"/>
</dbReference>
<feature type="compositionally biased region" description="Polar residues" evidence="16">
    <location>
        <begin position="1871"/>
        <end position="1893"/>
    </location>
</feature>
<feature type="transmembrane region" description="Helical" evidence="17">
    <location>
        <begin position="664"/>
        <end position="686"/>
    </location>
</feature>
<evidence type="ECO:0000256" key="9">
    <source>
        <dbReference type="ARBA" id="ARBA00022989"/>
    </source>
</evidence>
<evidence type="ECO:0000256" key="5">
    <source>
        <dbReference type="ARBA" id="ARBA00022673"/>
    </source>
</evidence>
<organism evidence="19 20">
    <name type="scientific">Coniophora puteana (strain RWD-64-598)</name>
    <name type="common">Brown rot fungus</name>
    <dbReference type="NCBI Taxonomy" id="741705"/>
    <lineage>
        <taxon>Eukaryota</taxon>
        <taxon>Fungi</taxon>
        <taxon>Dikarya</taxon>
        <taxon>Basidiomycota</taxon>
        <taxon>Agaricomycotina</taxon>
        <taxon>Agaricomycetes</taxon>
        <taxon>Agaricomycetidae</taxon>
        <taxon>Boletales</taxon>
        <taxon>Coniophorineae</taxon>
        <taxon>Coniophoraceae</taxon>
        <taxon>Coniophora</taxon>
    </lineage>
</organism>
<evidence type="ECO:0000256" key="15">
    <source>
        <dbReference type="ARBA" id="ARBA00067459"/>
    </source>
</evidence>
<feature type="transmembrane region" description="Helical" evidence="17">
    <location>
        <begin position="1624"/>
        <end position="1649"/>
    </location>
</feature>
<evidence type="ECO:0000256" key="11">
    <source>
        <dbReference type="ARBA" id="ARBA00023136"/>
    </source>
</evidence>
<feature type="compositionally biased region" description="Low complexity" evidence="16">
    <location>
        <begin position="1"/>
        <end position="12"/>
    </location>
</feature>
<evidence type="ECO:0000256" key="8">
    <source>
        <dbReference type="ARBA" id="ARBA00022882"/>
    </source>
</evidence>
<keyword evidence="12" id="KW-0325">Glycoprotein</keyword>
<keyword evidence="2" id="KW-0813">Transport</keyword>
<feature type="compositionally biased region" description="Acidic residues" evidence="16">
    <location>
        <begin position="13"/>
        <end position="29"/>
    </location>
</feature>
<feature type="transmembrane region" description="Helical" evidence="17">
    <location>
        <begin position="1291"/>
        <end position="1313"/>
    </location>
</feature>
<dbReference type="GO" id="GO:0098703">
    <property type="term" value="P:calcium ion import across plasma membrane"/>
    <property type="evidence" value="ECO:0007669"/>
    <property type="project" value="TreeGrafter"/>
</dbReference>
<dbReference type="EMBL" id="JH711583">
    <property type="protein sequence ID" value="EIW77746.1"/>
    <property type="molecule type" value="Genomic_DNA"/>
</dbReference>
<dbReference type="InterPro" id="IPR050599">
    <property type="entry name" value="VDCC_alpha-1_subunit"/>
</dbReference>
<feature type="domain" description="Ion transport" evidence="18">
    <location>
        <begin position="354"/>
        <end position="591"/>
    </location>
</feature>
<evidence type="ECO:0000256" key="12">
    <source>
        <dbReference type="ARBA" id="ARBA00023180"/>
    </source>
</evidence>
<feature type="transmembrane region" description="Helical" evidence="17">
    <location>
        <begin position="763"/>
        <end position="781"/>
    </location>
</feature>
<evidence type="ECO:0000256" key="10">
    <source>
        <dbReference type="ARBA" id="ARBA00023065"/>
    </source>
</evidence>
<sequence length="1976" mass="221026">MANVNESSGSEDSSGDEIDVQKEEAEEEDVVAKKSEEERPRSFGPIRGRTLGFLGPRSRLRRRCFDILVHPYTEPIILILILLNAVVLTLQGSRALLLPDSANAPAPQKGYFRRWEDYALFALFVLFTIEAFMRMCVSGLLLDPEIPISSFGAAFSTLSVSSFTRRTPSLRTAPPRARASEAIYASAPTASSSSLDVSALGKANSNTNSVPLGPGIARQPSAAGGLARGKTFKRFWEGLTRPFALPSHSVASMNSGTVPKPLHLPSRVNSDGSGLSNGSYVPGKAHMASKSLGGPTAFHQRTGTLAAMAAGAAAATAPATTATTRQKRRRARQLALPFSINIAQTRSTLRRHVPFWRQSWGRIDSLALLGFWVSFALCVAGVERTSSGLHIGIFRALSVLRVARLLGVTKGTATIMTSLKTARPLLASVAYFVIFAIVLFSIIGIQSFKGSFRRACYLPAMLGEPATQLNNQCGSYINATTLEVAPYVLADGNASGNVEKGYVCPAGTICMEGDNPYSGIESFDTIYYALQQVVIVASANGWSPLMYSMIESEFFVSCFFFIVCILVLNFWLINLFVAVITNTFGAIRSETHKSAFGAESTGLLIDQQEEGWTTVGGKRVIAQRANRLKVYYAYTTWIWVFLALATVVLQATGTSLMSDVHADVLDLAEVVLTLAFDAEIVVRFLAELPDWRAFFRSGRNWIDTVLAVGSSVIQIPAVKRSGVYAWLTIFQLGRFYRVILVVPKMKPLMMTVFGNMYGLANMTIFLLLIDFIAALAGVQLIRGDMGDDNAMNFSEIWNSFLAVYQVASSENWTDVLYGTADAELPLGQSVIVAIFISGWLLFGNFILMQMFIAVINENFNVAEEAKRKQQANEYWARQQQQQITHGTWMRRLNPYRWVRPDPVRVKVENLPSNLVLPMQKTLVQDSALPSQNRKASTRVSAQRSLRGARHMPKKSLTMLQQLFAGSSTNNDIPLTTIRNPQRQSMAGEDPNIEETDRHLELLAAMQPTTQEEFDDVLYERRAQKADFIRDHPTFDKTFWVFSQKNSLRKFCQKLVRPPNGERIFGTPPSNVAHPIFQLIIFLAVVGGIITEGIATPIYRRNYFLQWGLYRASWFNVAEATFGLVLFIEFIIKIIADGFLFTPNAYVRSIWNILDFFIMSGILVNICFLLVYIDGLNRFVRCLKALRALRFVTLIEMMRNTFESLILSGLPRMLDAAVLAILYLIPFSVWGTNVFAGLFKQCNDQNASGYSGCTNEYVNTIYGDAFGFPVPRVWSDPSPSTTFSFDNFQASLLILFEIISLEGWIDVMTAAMALTGFDNQPQTNAAQTNAIFFLIYNLLGGVIILTIFVSIIIGNFSSKTGSAFLTQPQREWIDLQKLIKRQKPSKRPEARPNGRIRAWCYDRAIHKHGWWSRMMTTFFVIQIILMMTQTYQSIDVVDHFRDDFALFITFSYVIDIGVRLFGLGWTSFRGNGWNLFDITVAAGSFVTTLIVRFGETSFVVEQLQKLFLVSISFKLVQRTNSLNQLFKTAVASLPVVLSLLALWLVLFLFFAIMYMEVFGLTKWYSAETESQNYQTMGSALLMLAFMSTGEGWNQYMHDYTLSYPKCTSTIEFGYINTTDCGSPGWAYTLFIAWNLLSMYIFVNLFTGIVVENFSYVFQSTGGVKSINREEMRSFKKIWAMYANPKTGYLERQNLVPFLGKLGGVFETRIYPENYNVKVLVAECSNGKSKKTQGLNIKQLNRALNDVDYDAIRKRRNVYSRLYHEATYFHSKGRGISFTNMLLLLAHHKLIVDREALVLKDLVVRTEQNKLVTDLVNLDRVRSLLKMFSLRRRYLLEREAEREKARNPFFSRDIPAILVEPLPPSTPPLGSRDITSPFTDSARSEYDSASPNVSPTPSPRRLHPGSSPVDTPVLDPGFRSSLQRARRVSDTSMLSADAGLGSSRDGSMTPPEGHDDVVETMQQSLWGEMMMEAENEAS</sequence>
<dbReference type="GO" id="GO:0008331">
    <property type="term" value="F:high voltage-gated calcium channel activity"/>
    <property type="evidence" value="ECO:0007669"/>
    <property type="project" value="TreeGrafter"/>
</dbReference>
<evidence type="ECO:0000256" key="17">
    <source>
        <dbReference type="SAM" id="Phobius"/>
    </source>
</evidence>
<keyword evidence="20" id="KW-1185">Reference proteome</keyword>
<feature type="transmembrane region" description="Helical" evidence="17">
    <location>
        <begin position="1333"/>
        <end position="1355"/>
    </location>
</feature>
<evidence type="ECO:0000256" key="16">
    <source>
        <dbReference type="SAM" id="MobiDB-lite"/>
    </source>
</evidence>
<keyword evidence="13" id="KW-0407">Ion channel</keyword>